<dbReference type="Proteomes" id="UP000689195">
    <property type="component" value="Unassembled WGS sequence"/>
</dbReference>
<dbReference type="GO" id="GO:0005739">
    <property type="term" value="C:mitochondrion"/>
    <property type="evidence" value="ECO:0007669"/>
    <property type="project" value="TreeGrafter"/>
</dbReference>
<dbReference type="OrthoDB" id="193703at2759"/>
<evidence type="ECO:0000256" key="1">
    <source>
        <dbReference type="ARBA" id="ARBA00022723"/>
    </source>
</evidence>
<organism evidence="6 7">
    <name type="scientific">Paramecium pentaurelia</name>
    <dbReference type="NCBI Taxonomy" id="43138"/>
    <lineage>
        <taxon>Eukaryota</taxon>
        <taxon>Sar</taxon>
        <taxon>Alveolata</taxon>
        <taxon>Ciliophora</taxon>
        <taxon>Intramacronucleata</taxon>
        <taxon>Oligohymenophorea</taxon>
        <taxon>Peniculida</taxon>
        <taxon>Parameciidae</taxon>
        <taxon>Paramecium</taxon>
    </lineage>
</organism>
<feature type="region of interest" description="Disordered" evidence="4">
    <location>
        <begin position="198"/>
        <end position="233"/>
    </location>
</feature>
<proteinExistence type="predicted"/>
<keyword evidence="1" id="KW-0479">Metal-binding</keyword>
<name>A0A8S1W2D7_9CILI</name>
<feature type="compositionally biased region" description="Low complexity" evidence="4">
    <location>
        <begin position="222"/>
        <end position="233"/>
    </location>
</feature>
<dbReference type="PANTHER" id="PTHR16295">
    <property type="entry name" value="TRAF-TYPE ZINC FINGER PROTEIN-RELATED"/>
    <property type="match status" value="1"/>
</dbReference>
<feature type="region of interest" description="Disordered" evidence="4">
    <location>
        <begin position="381"/>
        <end position="404"/>
    </location>
</feature>
<evidence type="ECO:0000256" key="3">
    <source>
        <dbReference type="ARBA" id="ARBA00022833"/>
    </source>
</evidence>
<feature type="domain" description="TRAFD1/XAF1 zinc finger" evidence="5">
    <location>
        <begin position="84"/>
        <end position="122"/>
    </location>
</feature>
<feature type="compositionally biased region" description="Low complexity" evidence="4">
    <location>
        <begin position="381"/>
        <end position="393"/>
    </location>
</feature>
<dbReference type="EMBL" id="CAJJDO010000080">
    <property type="protein sequence ID" value="CAD8183113.1"/>
    <property type="molecule type" value="Genomic_DNA"/>
</dbReference>
<evidence type="ECO:0000313" key="6">
    <source>
        <dbReference type="EMBL" id="CAD8183113.1"/>
    </source>
</evidence>
<accession>A0A8S1W2D7</accession>
<evidence type="ECO:0000313" key="7">
    <source>
        <dbReference type="Proteomes" id="UP000689195"/>
    </source>
</evidence>
<reference evidence="6" key="1">
    <citation type="submission" date="2021-01" db="EMBL/GenBank/DDBJ databases">
        <authorList>
            <consortium name="Genoscope - CEA"/>
            <person name="William W."/>
        </authorList>
    </citation>
    <scope>NUCLEOTIDE SEQUENCE</scope>
</reference>
<evidence type="ECO:0000259" key="5">
    <source>
        <dbReference type="Pfam" id="PF21366"/>
    </source>
</evidence>
<dbReference type="InterPro" id="IPR051986">
    <property type="entry name" value="Innate_Immune_Apopt_Reg"/>
</dbReference>
<keyword evidence="2" id="KW-0863">Zinc-finger</keyword>
<evidence type="ECO:0000256" key="2">
    <source>
        <dbReference type="ARBA" id="ARBA00022771"/>
    </source>
</evidence>
<feature type="compositionally biased region" description="Low complexity" evidence="4">
    <location>
        <begin position="202"/>
        <end position="215"/>
    </location>
</feature>
<dbReference type="Pfam" id="PF21366">
    <property type="entry name" value="TRAFD1-XIAF1_ZnF"/>
    <property type="match status" value="1"/>
</dbReference>
<gene>
    <name evidence="6" type="ORF">PPENT_87.1.T0800086</name>
</gene>
<comment type="caution">
    <text evidence="6">The sequence shown here is derived from an EMBL/GenBank/DDBJ whole genome shotgun (WGS) entry which is preliminary data.</text>
</comment>
<dbReference type="InterPro" id="IPR049439">
    <property type="entry name" value="TRAFD1-XIAF1_Znf"/>
</dbReference>
<dbReference type="PANTHER" id="PTHR16295:SF10">
    <property type="entry name" value="EXPRESSED PROTEIN"/>
    <property type="match status" value="1"/>
</dbReference>
<sequence>MVLCKFCRKYVEENKLQLHEIYCEKYFIKCNRCGQLYDKNDQESHDEEFHKQEICQFCHIPYQDLSKHICKERQVLCNYCQMEVPLNNYSQHDIYCSSKTEICDYCKQYIKKRDLNSHQQSCRQQNIYKVQQQQEYKQNSIKITEQQKDEMNYPQSYQLPNQIQNQDFLNLISYPKVFEEAYKNLDVKKQIFSSNSKGPIVSQNQSQDQYQNDSNHPFKFSQNQLQQQQTQQNLYEQQNKKNPNILQQKQDAQFRTIQTSQNQYGVNFQQNLIQDQYLNKYPLMNPINKQVQNELSPYNKNQSQPNQDQQMEVEFQQQIQQDNYKETAVDRNTQNNETQNVNNSNDSIIGRILQEQIEADILQMNYSEYIKQKKLQQKFEQQQQQQKQQQQQQIGHPKPNIQNLTNNIDTEFEYMSQDQKQLQIFMLQMYQNQMDLRR</sequence>
<dbReference type="GO" id="GO:0008270">
    <property type="term" value="F:zinc ion binding"/>
    <property type="evidence" value="ECO:0007669"/>
    <property type="project" value="UniProtKB-KW"/>
</dbReference>
<dbReference type="AlphaFoldDB" id="A0A8S1W2D7"/>
<keyword evidence="7" id="KW-1185">Reference proteome</keyword>
<keyword evidence="3" id="KW-0862">Zinc</keyword>
<protein>
    <recommendedName>
        <fullName evidence="5">TRAFD1/XAF1 zinc finger domain-containing protein</fullName>
    </recommendedName>
</protein>
<evidence type="ECO:0000256" key="4">
    <source>
        <dbReference type="SAM" id="MobiDB-lite"/>
    </source>
</evidence>